<dbReference type="AlphaFoldDB" id="A0A844GAB6"/>
<evidence type="ECO:0000313" key="3">
    <source>
        <dbReference type="EMBL" id="MST99179.1"/>
    </source>
</evidence>
<dbReference type="PANTHER" id="PTHR30486:SF6">
    <property type="entry name" value="TYPE IV PILUS RETRACTATION ATPASE PILT"/>
    <property type="match status" value="1"/>
</dbReference>
<keyword evidence="4" id="KW-1185">Reference proteome</keyword>
<dbReference type="NCBIfam" id="TIGR01420">
    <property type="entry name" value="pilT_fam"/>
    <property type="match status" value="1"/>
</dbReference>
<dbReference type="InterPro" id="IPR006321">
    <property type="entry name" value="PilT/PilU"/>
</dbReference>
<feature type="domain" description="AAA+ ATPase" evidence="2">
    <location>
        <begin position="126"/>
        <end position="260"/>
    </location>
</feature>
<evidence type="ECO:0000259" key="2">
    <source>
        <dbReference type="SMART" id="SM00382"/>
    </source>
</evidence>
<dbReference type="CDD" id="cd01131">
    <property type="entry name" value="PilT"/>
    <property type="match status" value="1"/>
</dbReference>
<dbReference type="EMBL" id="VUNS01000030">
    <property type="protein sequence ID" value="MST99179.1"/>
    <property type="molecule type" value="Genomic_DNA"/>
</dbReference>
<organism evidence="3 4">
    <name type="scientific">Victivallis lenta</name>
    <dbReference type="NCBI Taxonomy" id="2606640"/>
    <lineage>
        <taxon>Bacteria</taxon>
        <taxon>Pseudomonadati</taxon>
        <taxon>Lentisphaerota</taxon>
        <taxon>Lentisphaeria</taxon>
        <taxon>Victivallales</taxon>
        <taxon>Victivallaceae</taxon>
        <taxon>Victivallis</taxon>
    </lineage>
</organism>
<dbReference type="Gene3D" id="3.30.450.90">
    <property type="match status" value="1"/>
</dbReference>
<dbReference type="Pfam" id="PF00437">
    <property type="entry name" value="T2SSE"/>
    <property type="match status" value="1"/>
</dbReference>
<dbReference type="Proteomes" id="UP000435649">
    <property type="component" value="Unassembled WGS sequence"/>
</dbReference>
<dbReference type="PANTHER" id="PTHR30486">
    <property type="entry name" value="TWITCHING MOTILITY PROTEIN PILT"/>
    <property type="match status" value="1"/>
</dbReference>
<accession>A0A844GAB6</accession>
<dbReference type="InterPro" id="IPR003593">
    <property type="entry name" value="AAA+_ATPase"/>
</dbReference>
<reference evidence="3 4" key="1">
    <citation type="submission" date="2019-08" db="EMBL/GenBank/DDBJ databases">
        <title>In-depth cultivation of the pig gut microbiome towards novel bacterial diversity and tailored functional studies.</title>
        <authorList>
            <person name="Wylensek D."/>
            <person name="Hitch T.C.A."/>
            <person name="Clavel T."/>
        </authorList>
    </citation>
    <scope>NUCLEOTIDE SEQUENCE [LARGE SCALE GENOMIC DNA]</scope>
    <source>
        <strain evidence="3 4">BBE-744-WT-12</strain>
    </source>
</reference>
<protein>
    <submittedName>
        <fullName evidence="3">PilT/PilU family type 4a pilus ATPase</fullName>
    </submittedName>
</protein>
<sequence length="372" mass="41553">METEPIINQYLRQMLELGGSDLHLSINFPPKARVHGNIIELNDEPITPEYMEQMLKEICMPKRWEKFLETHDLDFAHEIPGLARFRTNYMYNYHGMGCVMRQIPSRILTLEELHMPEVLKEICSLKSGLVLVTGPTGSGKSTTLAAMIDYINENFSKHIITIEDPIEFVHQNKNCTIVHREVGLQAESFPTALRGAMRSDPDIVLIGEMRENDTMRLGLTCAAMGMLVFATMHTNNAPKTIDRMIDAFPSNEQAQIRTMLAECLQAIVSQLLCRKKSGGRVAVHEVLLWTDGLPNTIREGQISNIRTIIDAGGGRGMKAMDNSIQAEFDAGNISAEEAYMKASDKGRFLPFLEAEEAAEKAARAAAAEEEEA</sequence>
<dbReference type="InterPro" id="IPR027417">
    <property type="entry name" value="P-loop_NTPase"/>
</dbReference>
<dbReference type="SMART" id="SM00382">
    <property type="entry name" value="AAA"/>
    <property type="match status" value="1"/>
</dbReference>
<dbReference type="GO" id="GO:0016887">
    <property type="term" value="F:ATP hydrolysis activity"/>
    <property type="evidence" value="ECO:0007669"/>
    <property type="project" value="InterPro"/>
</dbReference>
<name>A0A844GAB6_9BACT</name>
<dbReference type="RefSeq" id="WP_106053352.1">
    <property type="nucleotide sequence ID" value="NZ_CALXOB010000036.1"/>
</dbReference>
<dbReference type="InterPro" id="IPR001482">
    <property type="entry name" value="T2SS/T4SS_dom"/>
</dbReference>
<dbReference type="InterPro" id="IPR050921">
    <property type="entry name" value="T4SS_GSP_E_ATPase"/>
</dbReference>
<evidence type="ECO:0000256" key="1">
    <source>
        <dbReference type="ARBA" id="ARBA00006611"/>
    </source>
</evidence>
<evidence type="ECO:0000313" key="4">
    <source>
        <dbReference type="Proteomes" id="UP000435649"/>
    </source>
</evidence>
<gene>
    <name evidence="3" type="ORF">FYJ85_19295</name>
</gene>
<proteinExistence type="inferred from homology"/>
<dbReference type="Gene3D" id="3.40.50.300">
    <property type="entry name" value="P-loop containing nucleotide triphosphate hydrolases"/>
    <property type="match status" value="1"/>
</dbReference>
<dbReference type="SUPFAM" id="SSF52540">
    <property type="entry name" value="P-loop containing nucleoside triphosphate hydrolases"/>
    <property type="match status" value="1"/>
</dbReference>
<comment type="caution">
    <text evidence="3">The sequence shown here is derived from an EMBL/GenBank/DDBJ whole genome shotgun (WGS) entry which is preliminary data.</text>
</comment>
<dbReference type="GO" id="GO:0005524">
    <property type="term" value="F:ATP binding"/>
    <property type="evidence" value="ECO:0007669"/>
    <property type="project" value="InterPro"/>
</dbReference>
<comment type="similarity">
    <text evidence="1">Belongs to the GSP E family.</text>
</comment>